<feature type="transmembrane region" description="Helical" evidence="5">
    <location>
        <begin position="55"/>
        <end position="78"/>
    </location>
</feature>
<sequence>MTNIVCWLLQIGLAIFMVVQSAIPLYQGGAYNIETFDRIGFGQWFRHFTATVETVGAVGLLIPALSGLAALGLVGVMIGAITTELTVRTAAGAVLPAELLVLFAIVAWYRWPQTKALVGWVVRRVESRRR</sequence>
<evidence type="ECO:0000256" key="3">
    <source>
        <dbReference type="ARBA" id="ARBA00022989"/>
    </source>
</evidence>
<proteinExistence type="predicted"/>
<dbReference type="Pfam" id="PF13564">
    <property type="entry name" value="DoxX_2"/>
    <property type="match status" value="1"/>
</dbReference>
<protein>
    <submittedName>
        <fullName evidence="6">DoxX family protein</fullName>
    </submittedName>
</protein>
<evidence type="ECO:0000256" key="2">
    <source>
        <dbReference type="ARBA" id="ARBA00022692"/>
    </source>
</evidence>
<keyword evidence="2 5" id="KW-0812">Transmembrane</keyword>
<evidence type="ECO:0000313" key="7">
    <source>
        <dbReference type="Proteomes" id="UP001596337"/>
    </source>
</evidence>
<keyword evidence="3 5" id="KW-1133">Transmembrane helix</keyword>
<gene>
    <name evidence="6" type="ORF">ACFQGD_06730</name>
</gene>
<keyword evidence="7" id="KW-1185">Reference proteome</keyword>
<evidence type="ECO:0000256" key="1">
    <source>
        <dbReference type="ARBA" id="ARBA00004141"/>
    </source>
</evidence>
<reference evidence="7" key="1">
    <citation type="journal article" date="2019" name="Int. J. Syst. Evol. Microbiol.">
        <title>The Global Catalogue of Microorganisms (GCM) 10K type strain sequencing project: providing services to taxonomists for standard genome sequencing and annotation.</title>
        <authorList>
            <consortium name="The Broad Institute Genomics Platform"/>
            <consortium name="The Broad Institute Genome Sequencing Center for Infectious Disease"/>
            <person name="Wu L."/>
            <person name="Ma J."/>
        </authorList>
    </citation>
    <scope>NUCLEOTIDE SEQUENCE [LARGE SCALE GENOMIC DNA]</scope>
    <source>
        <strain evidence="7">KCTC 32255</strain>
    </source>
</reference>
<comment type="subcellular location">
    <subcellularLocation>
        <location evidence="1">Membrane</location>
        <topology evidence="1">Multi-pass membrane protein</topology>
    </subcellularLocation>
</comment>
<keyword evidence="4 5" id="KW-0472">Membrane</keyword>
<dbReference type="EMBL" id="JBHSXX010000001">
    <property type="protein sequence ID" value="MFC6866838.1"/>
    <property type="molecule type" value="Genomic_DNA"/>
</dbReference>
<evidence type="ECO:0000256" key="4">
    <source>
        <dbReference type="ARBA" id="ARBA00023136"/>
    </source>
</evidence>
<evidence type="ECO:0000313" key="6">
    <source>
        <dbReference type="EMBL" id="MFC6866838.1"/>
    </source>
</evidence>
<dbReference type="InterPro" id="IPR032808">
    <property type="entry name" value="DoxX"/>
</dbReference>
<dbReference type="RefSeq" id="WP_345405924.1">
    <property type="nucleotide sequence ID" value="NZ_BAABLA010000121.1"/>
</dbReference>
<organism evidence="6 7">
    <name type="scientific">Haloechinothrix salitolerans</name>
    <dbReference type="NCBI Taxonomy" id="926830"/>
    <lineage>
        <taxon>Bacteria</taxon>
        <taxon>Bacillati</taxon>
        <taxon>Actinomycetota</taxon>
        <taxon>Actinomycetes</taxon>
        <taxon>Pseudonocardiales</taxon>
        <taxon>Pseudonocardiaceae</taxon>
        <taxon>Haloechinothrix</taxon>
    </lineage>
</organism>
<dbReference type="Proteomes" id="UP001596337">
    <property type="component" value="Unassembled WGS sequence"/>
</dbReference>
<comment type="caution">
    <text evidence="6">The sequence shown here is derived from an EMBL/GenBank/DDBJ whole genome shotgun (WGS) entry which is preliminary data.</text>
</comment>
<feature type="transmembrane region" description="Helical" evidence="5">
    <location>
        <begin position="90"/>
        <end position="111"/>
    </location>
</feature>
<name>A0ABW2BXA6_9PSEU</name>
<accession>A0ABW2BXA6</accession>
<evidence type="ECO:0000256" key="5">
    <source>
        <dbReference type="SAM" id="Phobius"/>
    </source>
</evidence>